<evidence type="ECO:0000313" key="4">
    <source>
        <dbReference type="EMBL" id="RRJ18479.1"/>
    </source>
</evidence>
<organism evidence="4 5">
    <name type="scientific">Rheinheimera mesophila</name>
    <dbReference type="NCBI Taxonomy" id="1547515"/>
    <lineage>
        <taxon>Bacteria</taxon>
        <taxon>Pseudomonadati</taxon>
        <taxon>Pseudomonadota</taxon>
        <taxon>Gammaproteobacteria</taxon>
        <taxon>Chromatiales</taxon>
        <taxon>Chromatiaceae</taxon>
        <taxon>Rheinheimera</taxon>
    </lineage>
</organism>
<comment type="caution">
    <text evidence="4">The sequence shown here is derived from an EMBL/GenBank/DDBJ whole genome shotgun (WGS) entry which is preliminary data.</text>
</comment>
<dbReference type="InterPro" id="IPR016181">
    <property type="entry name" value="Acyl_CoA_acyltransferase"/>
</dbReference>
<evidence type="ECO:0000259" key="3">
    <source>
        <dbReference type="PROSITE" id="PS51186"/>
    </source>
</evidence>
<sequence>MANLTSFFNKAATGCLTQQQTDANSLTLLDPSAAPKLQMLLEQCTDYYVMADGCPPAPSAAADEFGYVPAGLSPDSKFIYAAENQQGNYHAMIEGLRHYPSSGVWYIGLMLVHPTLRSTGVGSRLFARFEALALTQGARELRLCVFDQNPESLKFWTRLGFEFRRKVAVQSFGVKLHSRTELSKSLVGQ</sequence>
<evidence type="ECO:0000256" key="1">
    <source>
        <dbReference type="ARBA" id="ARBA00022679"/>
    </source>
</evidence>
<dbReference type="AlphaFoldDB" id="A0A3P3QDG8"/>
<dbReference type="PROSITE" id="PS51186">
    <property type="entry name" value="GNAT"/>
    <property type="match status" value="1"/>
</dbReference>
<evidence type="ECO:0000256" key="2">
    <source>
        <dbReference type="ARBA" id="ARBA00023315"/>
    </source>
</evidence>
<dbReference type="SUPFAM" id="SSF55729">
    <property type="entry name" value="Acyl-CoA N-acyltransferases (Nat)"/>
    <property type="match status" value="1"/>
</dbReference>
<dbReference type="Gene3D" id="3.40.630.30">
    <property type="match status" value="1"/>
</dbReference>
<dbReference type="EMBL" id="RRCF01000008">
    <property type="protein sequence ID" value="RRJ18479.1"/>
    <property type="molecule type" value="Genomic_DNA"/>
</dbReference>
<keyword evidence="5" id="KW-1185">Reference proteome</keyword>
<dbReference type="InterPro" id="IPR000182">
    <property type="entry name" value="GNAT_dom"/>
</dbReference>
<dbReference type="GO" id="GO:0016747">
    <property type="term" value="F:acyltransferase activity, transferring groups other than amino-acyl groups"/>
    <property type="evidence" value="ECO:0007669"/>
    <property type="project" value="InterPro"/>
</dbReference>
<name>A0A3P3QDG8_9GAMM</name>
<accession>A0A3P3QDG8</accession>
<gene>
    <name evidence="4" type="ORF">EIK76_17130</name>
</gene>
<proteinExistence type="predicted"/>
<dbReference type="PANTHER" id="PTHR43877:SF2">
    <property type="entry name" value="AMINOALKYLPHOSPHONATE N-ACETYLTRANSFERASE-RELATED"/>
    <property type="match status" value="1"/>
</dbReference>
<dbReference type="Proteomes" id="UP000276260">
    <property type="component" value="Unassembled WGS sequence"/>
</dbReference>
<dbReference type="RefSeq" id="WP_046520885.1">
    <property type="nucleotide sequence ID" value="NZ_LAVS01000087.1"/>
</dbReference>
<feature type="domain" description="N-acetyltransferase" evidence="3">
    <location>
        <begin position="24"/>
        <end position="187"/>
    </location>
</feature>
<keyword evidence="2" id="KW-0012">Acyltransferase</keyword>
<dbReference type="InterPro" id="IPR050832">
    <property type="entry name" value="Bact_Acetyltransf"/>
</dbReference>
<dbReference type="PANTHER" id="PTHR43877">
    <property type="entry name" value="AMINOALKYLPHOSPHONATE N-ACETYLTRANSFERASE-RELATED-RELATED"/>
    <property type="match status" value="1"/>
</dbReference>
<protein>
    <submittedName>
        <fullName evidence="4">GNAT family N-acetyltransferase</fullName>
    </submittedName>
</protein>
<dbReference type="Pfam" id="PF00583">
    <property type="entry name" value="Acetyltransf_1"/>
    <property type="match status" value="1"/>
</dbReference>
<keyword evidence="1 4" id="KW-0808">Transferase</keyword>
<dbReference type="CDD" id="cd04301">
    <property type="entry name" value="NAT_SF"/>
    <property type="match status" value="1"/>
</dbReference>
<reference evidence="4 5" key="1">
    <citation type="submission" date="2018-11" db="EMBL/GenBank/DDBJ databases">
        <title>Draft genome analysis of Rheinheimera mesophila isolated from an industrial waste site.</title>
        <authorList>
            <person name="Yu Q."/>
            <person name="Qi Y."/>
            <person name="Zhang H."/>
            <person name="Lu Y."/>
            <person name="Pu J."/>
        </authorList>
    </citation>
    <scope>NUCLEOTIDE SEQUENCE [LARGE SCALE GENOMIC DNA]</scope>
    <source>
        <strain evidence="4 5">IITR13</strain>
    </source>
</reference>
<evidence type="ECO:0000313" key="5">
    <source>
        <dbReference type="Proteomes" id="UP000276260"/>
    </source>
</evidence>
<dbReference type="OrthoDB" id="1821130at2"/>